<accession>A0A0A1MNY4</accession>
<keyword evidence="3" id="KW-1185">Reference proteome</keyword>
<dbReference type="Proteomes" id="UP000040453">
    <property type="component" value="Unassembled WGS sequence"/>
</dbReference>
<reference evidence="2 3" key="1">
    <citation type="submission" date="2014-11" db="EMBL/GenBank/DDBJ databases">
        <authorList>
            <person name="Urmite Genomes Urmite Genomes"/>
        </authorList>
    </citation>
    <scope>NUCLEOTIDE SEQUENCE [LARGE SCALE GENOMIC DNA]</scope>
    <source>
        <strain evidence="2 3">Oc5</strain>
    </source>
</reference>
<keyword evidence="1" id="KW-0812">Transmembrane</keyword>
<proteinExistence type="predicted"/>
<dbReference type="RefSeq" id="WP_042530667.1">
    <property type="nucleotide sequence ID" value="NZ_CAXOIH010000012.1"/>
</dbReference>
<organism evidence="2 3">
    <name type="scientific">Oceanobacillus oncorhynchi</name>
    <dbReference type="NCBI Taxonomy" id="545501"/>
    <lineage>
        <taxon>Bacteria</taxon>
        <taxon>Bacillati</taxon>
        <taxon>Bacillota</taxon>
        <taxon>Bacilli</taxon>
        <taxon>Bacillales</taxon>
        <taxon>Bacillaceae</taxon>
        <taxon>Oceanobacillus</taxon>
    </lineage>
</organism>
<evidence type="ECO:0000313" key="3">
    <source>
        <dbReference type="Proteomes" id="UP000040453"/>
    </source>
</evidence>
<dbReference type="STRING" id="545501.BN997_01322"/>
<gene>
    <name evidence="2" type="ORF">BN997_01322</name>
</gene>
<keyword evidence="1" id="KW-1133">Transmembrane helix</keyword>
<dbReference type="OrthoDB" id="2390218at2"/>
<dbReference type="EMBL" id="CDGG01000001">
    <property type="protein sequence ID" value="CEI81499.1"/>
    <property type="molecule type" value="Genomic_DNA"/>
</dbReference>
<feature type="transmembrane region" description="Helical" evidence="1">
    <location>
        <begin position="14"/>
        <end position="35"/>
    </location>
</feature>
<name>A0A0A1MNY4_9BACI</name>
<protein>
    <submittedName>
        <fullName evidence="2">Uncharacterized protein</fullName>
    </submittedName>
</protein>
<evidence type="ECO:0000313" key="2">
    <source>
        <dbReference type="EMBL" id="CEI81499.1"/>
    </source>
</evidence>
<sequence length="70" mass="8381">MMPFLYFPEDKMEYIPAVISLIIFIALAVTVMRWMMKKSKKDQERFEQEYQDVLQQTQKNNNVTNTSSNQ</sequence>
<keyword evidence="1" id="KW-0472">Membrane</keyword>
<evidence type="ECO:0000256" key="1">
    <source>
        <dbReference type="SAM" id="Phobius"/>
    </source>
</evidence>
<dbReference type="AlphaFoldDB" id="A0A0A1MNY4"/>